<feature type="region of interest" description="Disordered" evidence="2">
    <location>
        <begin position="81"/>
        <end position="114"/>
    </location>
</feature>
<evidence type="ECO:0000256" key="2">
    <source>
        <dbReference type="SAM" id="MobiDB-lite"/>
    </source>
</evidence>
<dbReference type="PANTHER" id="PTHR13341">
    <property type="entry name" value="MIR-INTERACTING SAPOSIN-LIKE PROTEIN"/>
    <property type="match status" value="1"/>
</dbReference>
<feature type="region of interest" description="Disordered" evidence="2">
    <location>
        <begin position="1"/>
        <end position="38"/>
    </location>
</feature>
<evidence type="ECO:0000256" key="1">
    <source>
        <dbReference type="ARBA" id="ARBA00007285"/>
    </source>
</evidence>
<dbReference type="KEGG" id="dle:111182606"/>
<evidence type="ECO:0000313" key="5">
    <source>
        <dbReference type="RefSeq" id="XP_022444830.2"/>
    </source>
</evidence>
<organism evidence="4 5">
    <name type="scientific">Delphinapterus leucas</name>
    <name type="common">Beluga whale</name>
    <dbReference type="NCBI Taxonomy" id="9749"/>
    <lineage>
        <taxon>Eukaryota</taxon>
        <taxon>Metazoa</taxon>
        <taxon>Chordata</taxon>
        <taxon>Craniata</taxon>
        <taxon>Vertebrata</taxon>
        <taxon>Euteleostomi</taxon>
        <taxon>Mammalia</taxon>
        <taxon>Eutheria</taxon>
        <taxon>Laurasiatheria</taxon>
        <taxon>Artiodactyla</taxon>
        <taxon>Whippomorpha</taxon>
        <taxon>Cetacea</taxon>
        <taxon>Odontoceti</taxon>
        <taxon>Monodontidae</taxon>
        <taxon>Delphinapterus</taxon>
    </lineage>
</organism>
<dbReference type="RefSeq" id="XP_022444830.2">
    <property type="nucleotide sequence ID" value="XM_022589122.2"/>
</dbReference>
<evidence type="ECO:0000313" key="4">
    <source>
        <dbReference type="Proteomes" id="UP000248483"/>
    </source>
</evidence>
<accession>A0A2Y9PG54</accession>
<dbReference type="PANTHER" id="PTHR13341:SF4">
    <property type="entry name" value="CANOPY FGF SIGNALING REGULATOR 1"/>
    <property type="match status" value="1"/>
</dbReference>
<evidence type="ECO:0000259" key="3">
    <source>
        <dbReference type="Pfam" id="PF11938"/>
    </source>
</evidence>
<dbReference type="InterPro" id="IPR021852">
    <property type="entry name" value="DUF3456"/>
</dbReference>
<dbReference type="InParanoid" id="A0A2Y9PG54"/>
<reference evidence="5" key="1">
    <citation type="submission" date="2025-08" db="UniProtKB">
        <authorList>
            <consortium name="RefSeq"/>
        </authorList>
    </citation>
    <scope>IDENTIFICATION</scope>
    <source>
        <tissue evidence="5">Blood</tissue>
    </source>
</reference>
<gene>
    <name evidence="5" type="primary">CNPY1</name>
</gene>
<dbReference type="Pfam" id="PF11938">
    <property type="entry name" value="DUF3456"/>
    <property type="match status" value="1"/>
</dbReference>
<dbReference type="Proteomes" id="UP000248483">
    <property type="component" value="Unplaced"/>
</dbReference>
<dbReference type="GO" id="GO:0005783">
    <property type="term" value="C:endoplasmic reticulum"/>
    <property type="evidence" value="ECO:0007669"/>
    <property type="project" value="TreeGrafter"/>
</dbReference>
<protein>
    <submittedName>
        <fullName evidence="5">LOW QUALITY PROTEIN: protein canopy homolog 1</fullName>
    </submittedName>
</protein>
<dbReference type="InterPro" id="IPR042415">
    <property type="entry name" value="CNPY"/>
</dbReference>
<comment type="similarity">
    <text evidence="1">Belongs to the canopy family.</text>
</comment>
<dbReference type="AlphaFoldDB" id="A0A2Y9PG54"/>
<dbReference type="STRING" id="9749.A0A2Y9PG54"/>
<proteinExistence type="inferred from homology"/>
<name>A0A2Y9PG54_DELLE</name>
<keyword evidence="4" id="KW-1185">Reference proteome</keyword>
<dbReference type="CTD" id="285888"/>
<feature type="compositionally biased region" description="Polar residues" evidence="2">
    <location>
        <begin position="1"/>
        <end position="10"/>
    </location>
</feature>
<feature type="compositionally biased region" description="Basic residues" evidence="2">
    <location>
        <begin position="19"/>
        <end position="32"/>
    </location>
</feature>
<dbReference type="GeneID" id="111182606"/>
<sequence>MVVMQTSYFDQQRVEREKARRGRGRGAPRRPWRVPAPFRKEPRGRSILHLDLSRRPPSFCPGYQGRGVLFDPRAGRRWLAKGSSESSLDSGGRGARGDGHQLFQRQRSRPCERGDSIPLAQSEAFLTDLLDKVCERMNDYKLEEDPVTKEKTFKRFAPRKGNKIYKEFLKFSFYSDAYRHLKFSCETIMEEYEDEIFSLIAQEAHCLADKLCSEKPGLCETSANHTEL</sequence>
<feature type="domain" description="DUF3456" evidence="3">
    <location>
        <begin position="113"/>
        <end position="219"/>
    </location>
</feature>